<evidence type="ECO:0000256" key="6">
    <source>
        <dbReference type="ARBA" id="ARBA00022630"/>
    </source>
</evidence>
<dbReference type="GO" id="GO:0050660">
    <property type="term" value="F:flavin adenine dinucleotide binding"/>
    <property type="evidence" value="ECO:0007669"/>
    <property type="project" value="TreeGrafter"/>
</dbReference>
<evidence type="ECO:0000256" key="8">
    <source>
        <dbReference type="ARBA" id="ARBA00022982"/>
    </source>
</evidence>
<keyword evidence="8" id="KW-0249">Electron transport</keyword>
<keyword evidence="7" id="KW-0274">FAD</keyword>
<dbReference type="InterPro" id="IPR015939">
    <property type="entry name" value="Fum_Rdtase/Succ_DH_flav-like_C"/>
</dbReference>
<evidence type="ECO:0000313" key="12">
    <source>
        <dbReference type="EMBL" id="GAG49536.1"/>
    </source>
</evidence>
<dbReference type="GO" id="GO:0009055">
    <property type="term" value="F:electron transfer activity"/>
    <property type="evidence" value="ECO:0007669"/>
    <property type="project" value="TreeGrafter"/>
</dbReference>
<comment type="caution">
    <text evidence="12">The sequence shown here is derived from an EMBL/GenBank/DDBJ whole genome shotgun (WGS) entry which is preliminary data.</text>
</comment>
<evidence type="ECO:0000259" key="11">
    <source>
        <dbReference type="Pfam" id="PF02910"/>
    </source>
</evidence>
<comment type="similarity">
    <text evidence="3">Belongs to the FAD-dependent oxidoreductase 2 family. FRD/SDH subfamily.</text>
</comment>
<evidence type="ECO:0000256" key="5">
    <source>
        <dbReference type="ARBA" id="ARBA00022448"/>
    </source>
</evidence>
<keyword evidence="6" id="KW-0285">Flavoprotein</keyword>
<proteinExistence type="inferred from homology"/>
<dbReference type="GO" id="GO:0005886">
    <property type="term" value="C:plasma membrane"/>
    <property type="evidence" value="ECO:0007669"/>
    <property type="project" value="TreeGrafter"/>
</dbReference>
<dbReference type="SUPFAM" id="SSF46977">
    <property type="entry name" value="Succinate dehydrogenase/fumarate reductase flavoprotein C-terminal domain"/>
    <property type="match status" value="1"/>
</dbReference>
<keyword evidence="5" id="KW-0813">Transport</keyword>
<evidence type="ECO:0000256" key="4">
    <source>
        <dbReference type="ARBA" id="ARBA00012792"/>
    </source>
</evidence>
<dbReference type="Gene3D" id="1.20.58.100">
    <property type="entry name" value="Fumarate reductase/succinate dehydrogenase flavoprotein-like, C-terminal domain"/>
    <property type="match status" value="1"/>
</dbReference>
<dbReference type="PANTHER" id="PTHR11632:SF51">
    <property type="entry name" value="SUCCINATE DEHYDROGENASE [UBIQUINONE] FLAVOPROTEIN SUBUNIT, MITOCHONDRIAL"/>
    <property type="match status" value="1"/>
</dbReference>
<dbReference type="EC" id="1.3.5.1" evidence="4"/>
<evidence type="ECO:0000256" key="9">
    <source>
        <dbReference type="ARBA" id="ARBA00023002"/>
    </source>
</evidence>
<name>X0ZMY7_9ZZZZ</name>
<dbReference type="FunFam" id="1.20.58.100:FF:000001">
    <property type="entry name" value="Succinate dehydrogenase flavoprotein subunit (SdhA)"/>
    <property type="match status" value="1"/>
</dbReference>
<reference evidence="12" key="1">
    <citation type="journal article" date="2014" name="Front. Microbiol.">
        <title>High frequency of phylogenetically diverse reductive dehalogenase-homologous genes in deep subseafloor sedimentary metagenomes.</title>
        <authorList>
            <person name="Kawai M."/>
            <person name="Futagami T."/>
            <person name="Toyoda A."/>
            <person name="Takaki Y."/>
            <person name="Nishi S."/>
            <person name="Hori S."/>
            <person name="Arai W."/>
            <person name="Tsubouchi T."/>
            <person name="Morono Y."/>
            <person name="Uchiyama I."/>
            <person name="Ito T."/>
            <person name="Fujiyama A."/>
            <person name="Inagaki F."/>
            <person name="Takami H."/>
        </authorList>
    </citation>
    <scope>NUCLEOTIDE SEQUENCE</scope>
    <source>
        <strain evidence="12">Expedition CK06-06</strain>
    </source>
</reference>
<keyword evidence="10" id="KW-0472">Membrane</keyword>
<evidence type="ECO:0000256" key="7">
    <source>
        <dbReference type="ARBA" id="ARBA00022827"/>
    </source>
</evidence>
<dbReference type="EMBL" id="BARS01050561">
    <property type="protein sequence ID" value="GAG49536.1"/>
    <property type="molecule type" value="Genomic_DNA"/>
</dbReference>
<evidence type="ECO:0000256" key="1">
    <source>
        <dbReference type="ARBA" id="ARBA00001974"/>
    </source>
</evidence>
<dbReference type="GO" id="GO:0009061">
    <property type="term" value="P:anaerobic respiration"/>
    <property type="evidence" value="ECO:0007669"/>
    <property type="project" value="TreeGrafter"/>
</dbReference>
<dbReference type="PANTHER" id="PTHR11632">
    <property type="entry name" value="SUCCINATE DEHYDROGENASE 2 FLAVOPROTEIN SUBUNIT"/>
    <property type="match status" value="1"/>
</dbReference>
<protein>
    <recommendedName>
        <fullName evidence="4">succinate dehydrogenase</fullName>
        <ecNumber evidence="4">1.3.5.1</ecNumber>
    </recommendedName>
</protein>
<dbReference type="Gene3D" id="4.10.80.40">
    <property type="entry name" value="succinate dehydrogenase protein domain"/>
    <property type="match status" value="1"/>
</dbReference>
<organism evidence="12">
    <name type="scientific">marine sediment metagenome</name>
    <dbReference type="NCBI Taxonomy" id="412755"/>
    <lineage>
        <taxon>unclassified sequences</taxon>
        <taxon>metagenomes</taxon>
        <taxon>ecological metagenomes</taxon>
    </lineage>
</organism>
<feature type="domain" description="Fumarate reductase/succinate dehydrogenase flavoprotein-like C-terminal" evidence="11">
    <location>
        <begin position="11"/>
        <end position="138"/>
    </location>
</feature>
<evidence type="ECO:0000256" key="3">
    <source>
        <dbReference type="ARBA" id="ARBA00008040"/>
    </source>
</evidence>
<evidence type="ECO:0000256" key="10">
    <source>
        <dbReference type="ARBA" id="ARBA00023136"/>
    </source>
</evidence>
<feature type="non-terminal residue" evidence="12">
    <location>
        <position position="1"/>
    </location>
</feature>
<dbReference type="InterPro" id="IPR030664">
    <property type="entry name" value="SdhA/FrdA/AprA"/>
</dbReference>
<comment type="cofactor">
    <cofactor evidence="1">
        <name>FAD</name>
        <dbReference type="ChEBI" id="CHEBI:57692"/>
    </cofactor>
</comment>
<evidence type="ECO:0000256" key="2">
    <source>
        <dbReference type="ARBA" id="ARBA00004170"/>
    </source>
</evidence>
<sequence length="138" mass="15976">TSKGESMVAIREEMKRVMQEDFGVFRTEDVMQKGLTKLDALSERLQKAALGDNSKVFNTARIEALELDNLMATARATALAALTRKESRGAHSREDYPKRDDENWLRHSLYFPEHRMAFRPVNMEPAEVERFEPVERVY</sequence>
<keyword evidence="9" id="KW-0560">Oxidoreductase</keyword>
<comment type="subcellular location">
    <subcellularLocation>
        <location evidence="2">Membrane</location>
        <topology evidence="2">Peripheral membrane protein</topology>
    </subcellularLocation>
</comment>
<gene>
    <name evidence="12" type="ORF">S01H1_75459</name>
</gene>
<accession>X0ZMY7</accession>
<dbReference type="Pfam" id="PF02910">
    <property type="entry name" value="Succ_DH_flav_C"/>
    <property type="match status" value="1"/>
</dbReference>
<dbReference type="AlphaFoldDB" id="X0ZMY7"/>
<dbReference type="InterPro" id="IPR037099">
    <property type="entry name" value="Fum_R/Succ_DH_flav-like_C_sf"/>
</dbReference>
<dbReference type="GO" id="GO:0008177">
    <property type="term" value="F:succinate dehydrogenase (quinone) activity"/>
    <property type="evidence" value="ECO:0007669"/>
    <property type="project" value="UniProtKB-EC"/>
</dbReference>